<dbReference type="RefSeq" id="WP_070392238.1">
    <property type="nucleotide sequence ID" value="NZ_CP017599.1"/>
</dbReference>
<proteinExistence type="predicted"/>
<dbReference type="Proteomes" id="UP000177870">
    <property type="component" value="Chromosome"/>
</dbReference>
<feature type="transmembrane region" description="Helical" evidence="1">
    <location>
        <begin position="205"/>
        <end position="224"/>
    </location>
</feature>
<keyword evidence="1" id="KW-0472">Membrane</keyword>
<evidence type="ECO:0008006" key="4">
    <source>
        <dbReference type="Google" id="ProtNLM"/>
    </source>
</evidence>
<dbReference type="InterPro" id="IPR001646">
    <property type="entry name" value="5peptide_repeat"/>
</dbReference>
<dbReference type="PANTHER" id="PTHR14136">
    <property type="entry name" value="BTB_POZ DOMAIN-CONTAINING PROTEIN KCTD9"/>
    <property type="match status" value="1"/>
</dbReference>
<feature type="transmembrane region" description="Helical" evidence="1">
    <location>
        <begin position="162"/>
        <end position="193"/>
    </location>
</feature>
<name>A0A1D8TQB4_9CYAN</name>
<keyword evidence="1" id="KW-0812">Transmembrane</keyword>
<dbReference type="InterPro" id="IPR051082">
    <property type="entry name" value="Pentapeptide-BTB/POZ_domain"/>
</dbReference>
<evidence type="ECO:0000313" key="3">
    <source>
        <dbReference type="Proteomes" id="UP000177870"/>
    </source>
</evidence>
<dbReference type="Pfam" id="PF00805">
    <property type="entry name" value="Pentapeptide"/>
    <property type="match status" value="2"/>
</dbReference>
<evidence type="ECO:0000313" key="2">
    <source>
        <dbReference type="EMBL" id="AOW99762.1"/>
    </source>
</evidence>
<organism evidence="2 3">
    <name type="scientific">Moorena producens PAL-8-15-08-1</name>
    <dbReference type="NCBI Taxonomy" id="1458985"/>
    <lineage>
        <taxon>Bacteria</taxon>
        <taxon>Bacillati</taxon>
        <taxon>Cyanobacteriota</taxon>
        <taxon>Cyanophyceae</taxon>
        <taxon>Coleofasciculales</taxon>
        <taxon>Coleofasciculaceae</taxon>
        <taxon>Moorena</taxon>
    </lineage>
</organism>
<dbReference type="Pfam" id="PF13576">
    <property type="entry name" value="Pentapeptide_3"/>
    <property type="match status" value="1"/>
</dbReference>
<keyword evidence="1" id="KW-1133">Transmembrane helix</keyword>
<accession>A0A1D8TQB4</accession>
<dbReference type="KEGG" id="mpro:BJP34_10110"/>
<protein>
    <recommendedName>
        <fullName evidence="4">Low-complexity protein</fullName>
    </recommendedName>
</protein>
<dbReference type="EMBL" id="CP017599">
    <property type="protein sequence ID" value="AOW99762.1"/>
    <property type="molecule type" value="Genomic_DNA"/>
</dbReference>
<dbReference type="STRING" id="1458985.BJP34_10110"/>
<reference evidence="3" key="1">
    <citation type="submission" date="2016-10" db="EMBL/GenBank/DDBJ databases">
        <title>Comparative genomics uncovers the prolific and rare metabolic potential of the cyanobacterial genus Moorea.</title>
        <authorList>
            <person name="Leao T."/>
            <person name="Castelao G."/>
            <person name="Korobeynikov A."/>
            <person name="Monroe E.A."/>
            <person name="Podell S."/>
            <person name="Glukhov E."/>
            <person name="Allen E."/>
            <person name="Gerwick W.H."/>
            <person name="Gerwick L."/>
        </authorList>
    </citation>
    <scope>NUCLEOTIDE SEQUENCE [LARGE SCALE GENOMIC DNA]</scope>
    <source>
        <strain evidence="3">PAL-8-15-08-1</strain>
    </source>
</reference>
<dbReference type="SUPFAM" id="SSF141571">
    <property type="entry name" value="Pentapeptide repeat-like"/>
    <property type="match status" value="2"/>
</dbReference>
<evidence type="ECO:0000256" key="1">
    <source>
        <dbReference type="SAM" id="Phobius"/>
    </source>
</evidence>
<dbReference type="Gene3D" id="2.160.20.80">
    <property type="entry name" value="E3 ubiquitin-protein ligase SopA"/>
    <property type="match status" value="3"/>
</dbReference>
<feature type="transmembrane region" description="Helical" evidence="1">
    <location>
        <begin position="68"/>
        <end position="98"/>
    </location>
</feature>
<feature type="transmembrane region" description="Helical" evidence="1">
    <location>
        <begin position="230"/>
        <end position="250"/>
    </location>
</feature>
<feature type="transmembrane region" description="Helical" evidence="1">
    <location>
        <begin position="104"/>
        <end position="121"/>
    </location>
</feature>
<dbReference type="OrthoDB" id="422309at2"/>
<dbReference type="AlphaFoldDB" id="A0A1D8TQB4"/>
<sequence length="619" mass="67171">MKAQEVIRKYSQGERDFRRKNLRDQSFQWRNLSGADFSDADIRGANFKNSILTGTKFRQAKAGLQKPWTIVLLLVSWIASGLSGMVSLYGGVLLALIFNPFQGFEIPILLAIATIALFAVIRPKYIEITKDIGITFANGASAAAECLSNGCGSYFLETLVFPFVLIFAIPFVLAFVLIFAILLVLALAAPVALAVALAGALARPIGLNVSLGFVVVGYCAAIALSGAGALAAVLGGGFILVGAYLGWRALKGDPRDTWIRNQAIALAATGRKVTGSTSFENANLTDADFTGATLTGGTSFENANLTDADFTEAILKSTDLRKANLTRTCWRNTIKLDEARLGKTLLANTAVRELLVSGNGENKSYINCNLRGANLIGANLNYANLKQADLREATLRGANLEWANLTQLQAVGTDFTDAYLTGSCLKGWYIDSKTRLTDVDCQYVFFNVDCQLGKLSSKGNREQGIGNREQGTKITTVHLELLDQDTINTVPILLHNGVNIEAFRQAFQDLMAKNPEITGDSIQAVEHQGNDILVTLVVPEATDKGKVEKQFLERYQARLEAGKKTALLEGNLEAETSLVQNLSELIRVITAGFPSKQSSNLIKQSSNPIKIKFWWPNKK</sequence>
<gene>
    <name evidence="2" type="ORF">BJP34_10110</name>
</gene>
<dbReference type="PANTHER" id="PTHR14136:SF17">
    <property type="entry name" value="BTB_POZ DOMAIN-CONTAINING PROTEIN KCTD9"/>
    <property type="match status" value="1"/>
</dbReference>